<feature type="active site" evidence="5">
    <location>
        <position position="248"/>
    </location>
</feature>
<accession>A0A4R2EGN2</accession>
<evidence type="ECO:0000313" key="10">
    <source>
        <dbReference type="Proteomes" id="UP000294830"/>
    </source>
</evidence>
<reference evidence="9 10" key="1">
    <citation type="submission" date="2019-03" db="EMBL/GenBank/DDBJ databases">
        <title>Genomic Encyclopedia of Archaeal and Bacterial Type Strains, Phase II (KMG-II): from individual species to whole genera.</title>
        <authorList>
            <person name="Goeker M."/>
        </authorList>
    </citation>
    <scope>NUCLEOTIDE SEQUENCE [LARGE SCALE GENOMIC DNA]</scope>
    <source>
        <strain evidence="9 10">RL-C</strain>
    </source>
</reference>
<evidence type="ECO:0000256" key="6">
    <source>
        <dbReference type="PROSITE-ProRule" id="PRU10007"/>
    </source>
</evidence>
<dbReference type="InterPro" id="IPR016160">
    <property type="entry name" value="Ald_DH_CS_CYS"/>
</dbReference>
<dbReference type="AlphaFoldDB" id="A0A4R2EGN2"/>
<dbReference type="PROSITE" id="PS00687">
    <property type="entry name" value="ALDEHYDE_DEHYDR_GLU"/>
    <property type="match status" value="1"/>
</dbReference>
<dbReference type="Proteomes" id="UP000294830">
    <property type="component" value="Unassembled WGS sequence"/>
</dbReference>
<keyword evidence="2 4" id="KW-0560">Oxidoreductase</keyword>
<dbReference type="InterPro" id="IPR015590">
    <property type="entry name" value="Aldehyde_DH_dom"/>
</dbReference>
<keyword evidence="3" id="KW-0520">NAD</keyword>
<evidence type="ECO:0000256" key="4">
    <source>
        <dbReference type="PIRNR" id="PIRNR036492"/>
    </source>
</evidence>
<dbReference type="Pfam" id="PF00171">
    <property type="entry name" value="Aldedh"/>
    <property type="match status" value="1"/>
</dbReference>
<dbReference type="Gene3D" id="3.40.605.10">
    <property type="entry name" value="Aldehyde Dehydrogenase, Chain A, domain 1"/>
    <property type="match status" value="1"/>
</dbReference>
<dbReference type="FunFam" id="3.40.309.10:FF:000003">
    <property type="entry name" value="Aldehyde dehydrogenase"/>
    <property type="match status" value="1"/>
</dbReference>
<sequence>MQEKDIEQAYSAKRVFFDEGNTRSYAFRVEQLAKLKAAIKRHEAEILAALYTDMGKSAYEAFSSEVGILYEEINYALRHLKRWMKPQRVGTPLMLQPSRSRILAEPRGVVLIIGPWNYPFQLLIAPLIGAIAAGNCAVLLPSDMAEHTAAVVAKLVDETFDSCYVSVTQGSGAQLGPMLIEGYPFNHIFFTGSPKVGRQVMGMAAKHLTPVTLELGGKSPAIVHADANLKVSVKRLVWAKYFNAGQTCVAPDYLLVHRSVKDEVVRLAKGCISELYGDNPERCADLTRIINRRRFDTLLGYLADGRIAHGGRSNPDTLYIEPTLMEDVPLDAPIMQEEIFGPILPIIAYDSLDEALAIIRRNRYPLALYIFTKSKKVERFFMERVEFGGGAINNALMHLVSPELPFGGVMTSGMGSYHGRRSFEAFSHHKSILSTSTLVNPSFFYPPYTSVKLKLARWFMR</sequence>
<dbReference type="EMBL" id="SLWB01000011">
    <property type="protein sequence ID" value="TCN65414.1"/>
    <property type="molecule type" value="Genomic_DNA"/>
</dbReference>
<proteinExistence type="inferred from homology"/>
<dbReference type="InterPro" id="IPR016163">
    <property type="entry name" value="Ald_DH_C"/>
</dbReference>
<dbReference type="InterPro" id="IPR016162">
    <property type="entry name" value="Ald_DH_N"/>
</dbReference>
<dbReference type="PROSITE" id="PS00070">
    <property type="entry name" value="ALDEHYDE_DEHYDR_CYS"/>
    <property type="match status" value="1"/>
</dbReference>
<evidence type="ECO:0000256" key="7">
    <source>
        <dbReference type="RuleBase" id="RU003345"/>
    </source>
</evidence>
<dbReference type="RefSeq" id="WP_131839791.1">
    <property type="nucleotide sequence ID" value="NZ_SLWB01000011.1"/>
</dbReference>
<evidence type="ECO:0000256" key="1">
    <source>
        <dbReference type="ARBA" id="ARBA00009986"/>
    </source>
</evidence>
<evidence type="ECO:0000313" key="9">
    <source>
        <dbReference type="EMBL" id="TCN65414.1"/>
    </source>
</evidence>
<dbReference type="GO" id="GO:0004029">
    <property type="term" value="F:aldehyde dehydrogenase (NAD+) activity"/>
    <property type="evidence" value="ECO:0007669"/>
    <property type="project" value="TreeGrafter"/>
</dbReference>
<dbReference type="CDD" id="cd07136">
    <property type="entry name" value="ALDH_YwdH-P39616"/>
    <property type="match status" value="1"/>
</dbReference>
<dbReference type="GO" id="GO:0006081">
    <property type="term" value="P:aldehyde metabolic process"/>
    <property type="evidence" value="ECO:0007669"/>
    <property type="project" value="InterPro"/>
</dbReference>
<evidence type="ECO:0000259" key="8">
    <source>
        <dbReference type="Pfam" id="PF00171"/>
    </source>
</evidence>
<comment type="caution">
    <text evidence="9">The sequence shown here is derived from an EMBL/GenBank/DDBJ whole genome shotgun (WGS) entry which is preliminary data.</text>
</comment>
<organism evidence="9 10">
    <name type="scientific">Acetobacteroides hydrogenigenes</name>
    <dbReference type="NCBI Taxonomy" id="979970"/>
    <lineage>
        <taxon>Bacteria</taxon>
        <taxon>Pseudomonadati</taxon>
        <taxon>Bacteroidota</taxon>
        <taxon>Bacteroidia</taxon>
        <taxon>Bacteroidales</taxon>
        <taxon>Rikenellaceae</taxon>
        <taxon>Acetobacteroides</taxon>
    </lineage>
</organism>
<dbReference type="InterPro" id="IPR029510">
    <property type="entry name" value="Ald_DH_CS_GLU"/>
</dbReference>
<name>A0A4R2EGN2_9BACT</name>
<keyword evidence="10" id="KW-1185">Reference proteome</keyword>
<dbReference type="PANTHER" id="PTHR43570">
    <property type="entry name" value="ALDEHYDE DEHYDROGENASE"/>
    <property type="match status" value="1"/>
</dbReference>
<dbReference type="InterPro" id="IPR016161">
    <property type="entry name" value="Ald_DH/histidinol_DH"/>
</dbReference>
<evidence type="ECO:0000256" key="5">
    <source>
        <dbReference type="PIRSR" id="PIRSR036492-1"/>
    </source>
</evidence>
<dbReference type="FunFam" id="3.40.605.10:FF:000004">
    <property type="entry name" value="Aldehyde dehydrogenase"/>
    <property type="match status" value="1"/>
</dbReference>
<evidence type="ECO:0000256" key="2">
    <source>
        <dbReference type="ARBA" id="ARBA00023002"/>
    </source>
</evidence>
<feature type="active site" evidence="5 6">
    <location>
        <position position="214"/>
    </location>
</feature>
<evidence type="ECO:0000256" key="3">
    <source>
        <dbReference type="ARBA" id="ARBA00023027"/>
    </source>
</evidence>
<dbReference type="InterPro" id="IPR012394">
    <property type="entry name" value="Aldehyde_DH_NAD(P)"/>
</dbReference>
<dbReference type="PIRSF" id="PIRSF036492">
    <property type="entry name" value="ALDH"/>
    <property type="match status" value="1"/>
</dbReference>
<feature type="domain" description="Aldehyde dehydrogenase" evidence="8">
    <location>
        <begin position="2"/>
        <end position="432"/>
    </location>
</feature>
<protein>
    <recommendedName>
        <fullName evidence="4">Aldehyde dehydrogenase</fullName>
    </recommendedName>
</protein>
<dbReference type="Gene3D" id="3.40.309.10">
    <property type="entry name" value="Aldehyde Dehydrogenase, Chain A, domain 2"/>
    <property type="match status" value="1"/>
</dbReference>
<dbReference type="GO" id="GO:0005737">
    <property type="term" value="C:cytoplasm"/>
    <property type="evidence" value="ECO:0007669"/>
    <property type="project" value="TreeGrafter"/>
</dbReference>
<gene>
    <name evidence="9" type="ORF">CLV25_11194</name>
</gene>
<dbReference type="PANTHER" id="PTHR43570:SF16">
    <property type="entry name" value="ALDEHYDE DEHYDROGENASE TYPE III, ISOFORM Q"/>
    <property type="match status" value="1"/>
</dbReference>
<dbReference type="OrthoDB" id="9762913at2"/>
<comment type="similarity">
    <text evidence="1 4 7">Belongs to the aldehyde dehydrogenase family.</text>
</comment>
<dbReference type="SUPFAM" id="SSF53720">
    <property type="entry name" value="ALDH-like"/>
    <property type="match status" value="1"/>
</dbReference>